<evidence type="ECO:0000256" key="2">
    <source>
        <dbReference type="ARBA" id="ARBA00007543"/>
    </source>
</evidence>
<evidence type="ECO:0000256" key="8">
    <source>
        <dbReference type="ARBA" id="ARBA00022982"/>
    </source>
</evidence>
<gene>
    <name evidence="13" type="ORF">AWN90_14110</name>
</gene>
<reference evidence="13 14" key="1">
    <citation type="submission" date="2016-04" db="EMBL/GenBank/DDBJ databases">
        <authorList>
            <person name="Evans L.H."/>
            <person name="Alamgir A."/>
            <person name="Owens N."/>
            <person name="Weber N.D."/>
            <person name="Virtaneva K."/>
            <person name="Barbian K."/>
            <person name="Babar A."/>
            <person name="Rosenke K."/>
        </authorList>
    </citation>
    <scope>NUCLEOTIDE SEQUENCE [LARGE SCALE GENOMIC DNA]</scope>
    <source>
        <strain evidence="13 14">IFM 0406</strain>
    </source>
</reference>
<dbReference type="OrthoDB" id="9776710at2"/>
<dbReference type="NCBIfam" id="TIGR00203">
    <property type="entry name" value="cydB"/>
    <property type="match status" value="1"/>
</dbReference>
<keyword evidence="5" id="KW-0349">Heme</keyword>
<evidence type="ECO:0000256" key="3">
    <source>
        <dbReference type="ARBA" id="ARBA00022448"/>
    </source>
</evidence>
<feature type="transmembrane region" description="Helical" evidence="12">
    <location>
        <begin position="223"/>
        <end position="243"/>
    </location>
</feature>
<dbReference type="Pfam" id="PF02322">
    <property type="entry name" value="Cyt_bd_oxida_II"/>
    <property type="match status" value="1"/>
</dbReference>
<feature type="transmembrane region" description="Helical" evidence="12">
    <location>
        <begin position="255"/>
        <end position="274"/>
    </location>
</feature>
<dbReference type="InterPro" id="IPR003317">
    <property type="entry name" value="Cyt-d_oxidase_su2"/>
</dbReference>
<keyword evidence="9 12" id="KW-1133">Transmembrane helix</keyword>
<dbReference type="PANTHER" id="PTHR43141:SF5">
    <property type="entry name" value="CYTOCHROME BD-I UBIQUINOL OXIDASE SUBUNIT 2"/>
    <property type="match status" value="1"/>
</dbReference>
<feature type="transmembrane region" description="Helical" evidence="12">
    <location>
        <begin position="117"/>
        <end position="138"/>
    </location>
</feature>
<feature type="transmembrane region" description="Helical" evidence="12">
    <location>
        <begin position="195"/>
        <end position="217"/>
    </location>
</feature>
<dbReference type="STRING" id="455432.AWN90_14110"/>
<dbReference type="GO" id="GO:0070069">
    <property type="term" value="C:cytochrome complex"/>
    <property type="evidence" value="ECO:0007669"/>
    <property type="project" value="TreeGrafter"/>
</dbReference>
<evidence type="ECO:0000256" key="7">
    <source>
        <dbReference type="ARBA" id="ARBA00022723"/>
    </source>
</evidence>
<evidence type="ECO:0000256" key="1">
    <source>
        <dbReference type="ARBA" id="ARBA00004651"/>
    </source>
</evidence>
<dbReference type="GO" id="GO:0046872">
    <property type="term" value="F:metal ion binding"/>
    <property type="evidence" value="ECO:0007669"/>
    <property type="project" value="UniProtKB-KW"/>
</dbReference>
<proteinExistence type="inferred from homology"/>
<evidence type="ECO:0000313" key="14">
    <source>
        <dbReference type="Proteomes" id="UP000076512"/>
    </source>
</evidence>
<feature type="transmembrane region" description="Helical" evidence="12">
    <location>
        <begin position="304"/>
        <end position="326"/>
    </location>
</feature>
<dbReference type="GO" id="GO:0005886">
    <property type="term" value="C:plasma membrane"/>
    <property type="evidence" value="ECO:0007669"/>
    <property type="project" value="UniProtKB-SubCell"/>
</dbReference>
<organism evidence="13 14">
    <name type="scientific">Nocardia terpenica</name>
    <dbReference type="NCBI Taxonomy" id="455432"/>
    <lineage>
        <taxon>Bacteria</taxon>
        <taxon>Bacillati</taxon>
        <taxon>Actinomycetota</taxon>
        <taxon>Actinomycetes</taxon>
        <taxon>Mycobacteriales</taxon>
        <taxon>Nocardiaceae</taxon>
        <taxon>Nocardia</taxon>
    </lineage>
</organism>
<dbReference type="PIRSF" id="PIRSF000267">
    <property type="entry name" value="Cyt_oxidse_sub2"/>
    <property type="match status" value="1"/>
</dbReference>
<keyword evidence="7" id="KW-0479">Metal-binding</keyword>
<dbReference type="GO" id="GO:0009055">
    <property type="term" value="F:electron transfer activity"/>
    <property type="evidence" value="ECO:0007669"/>
    <property type="project" value="TreeGrafter"/>
</dbReference>
<evidence type="ECO:0000256" key="12">
    <source>
        <dbReference type="SAM" id="Phobius"/>
    </source>
</evidence>
<keyword evidence="14" id="KW-1185">Reference proteome</keyword>
<keyword evidence="11 12" id="KW-0472">Membrane</keyword>
<dbReference type="Proteomes" id="UP000076512">
    <property type="component" value="Unassembled WGS sequence"/>
</dbReference>
<keyword evidence="8" id="KW-0249">Electron transport</keyword>
<evidence type="ECO:0000313" key="13">
    <source>
        <dbReference type="EMBL" id="KZM68908.1"/>
    </source>
</evidence>
<dbReference type="AlphaFoldDB" id="A0A161X7A8"/>
<keyword evidence="3" id="KW-0813">Transport</keyword>
<evidence type="ECO:0000256" key="6">
    <source>
        <dbReference type="ARBA" id="ARBA00022692"/>
    </source>
</evidence>
<protein>
    <submittedName>
        <fullName evidence="13">Cytochrome C oxidase assembly protein</fullName>
    </submittedName>
</protein>
<feature type="transmembrane region" description="Helical" evidence="12">
    <location>
        <begin position="75"/>
        <end position="96"/>
    </location>
</feature>
<accession>A0A161X7A8</accession>
<dbReference type="EMBL" id="LWGR01000021">
    <property type="protein sequence ID" value="KZM68908.1"/>
    <property type="molecule type" value="Genomic_DNA"/>
</dbReference>
<comment type="similarity">
    <text evidence="2">Belongs to the cytochrome ubiquinol oxidase subunit 2 family.</text>
</comment>
<dbReference type="RefSeq" id="WP_067580909.1">
    <property type="nucleotide sequence ID" value="NZ_JABMCZ010000002.1"/>
</dbReference>
<keyword evidence="6 12" id="KW-0812">Transmembrane</keyword>
<name>A0A161X7A8_9NOCA</name>
<dbReference type="GO" id="GO:0016682">
    <property type="term" value="F:oxidoreductase activity, acting on diphenols and related substances as donors, oxygen as acceptor"/>
    <property type="evidence" value="ECO:0007669"/>
    <property type="project" value="TreeGrafter"/>
</dbReference>
<feature type="transmembrane region" description="Helical" evidence="12">
    <location>
        <begin position="6"/>
        <end position="24"/>
    </location>
</feature>
<dbReference type="GO" id="GO:0019646">
    <property type="term" value="P:aerobic electron transport chain"/>
    <property type="evidence" value="ECO:0007669"/>
    <property type="project" value="TreeGrafter"/>
</dbReference>
<evidence type="ECO:0000256" key="9">
    <source>
        <dbReference type="ARBA" id="ARBA00022989"/>
    </source>
</evidence>
<evidence type="ECO:0000256" key="10">
    <source>
        <dbReference type="ARBA" id="ARBA00023004"/>
    </source>
</evidence>
<dbReference type="PANTHER" id="PTHR43141">
    <property type="entry name" value="CYTOCHROME BD2 SUBUNIT II"/>
    <property type="match status" value="1"/>
</dbReference>
<evidence type="ECO:0000256" key="11">
    <source>
        <dbReference type="ARBA" id="ARBA00023136"/>
    </source>
</evidence>
<evidence type="ECO:0000256" key="5">
    <source>
        <dbReference type="ARBA" id="ARBA00022617"/>
    </source>
</evidence>
<comment type="caution">
    <text evidence="13">The sequence shown here is derived from an EMBL/GenBank/DDBJ whole genome shotgun (WGS) entry which is preliminary data.</text>
</comment>
<keyword evidence="10" id="KW-0408">Iron</keyword>
<evidence type="ECO:0000256" key="4">
    <source>
        <dbReference type="ARBA" id="ARBA00022475"/>
    </source>
</evidence>
<comment type="subcellular location">
    <subcellularLocation>
        <location evidence="1">Cell membrane</location>
        <topology evidence="1">Multi-pass membrane protein</topology>
    </subcellularLocation>
</comment>
<keyword evidence="4" id="KW-1003">Cell membrane</keyword>
<sequence length="353" mass="38294">MSLPEFWFVLIGVLFTGYFVLEGFDFGVGMLMPILGRGDETRKRVVLNTIGPVWDGNEVWLITGGGAMFAAFPEWYASLFSGFYLALLLILVALIVRAVAIEYRGKINDPRWRRGCDAAIVFGSWVPALAWGLAFANLVHGVRLNAHKQVEGGLLHLLVPYALLGAVALTLLFLLHGAVFIGLKTGGEVRARAERIAKLILAPTVAVVAAFGLWTQLEYGKGWTWIVLALAVIGLLLAGASVYRGRDGWAFTGTALTVVAAVVLLFGALFPYVMPSTLDPALGLSVDGRMVDGHPTVSATSTHYTLVVMSWVAVVLTPLVVLYQGWTYWVFRQRIIVEQIPAPIGLPLSRTSA</sequence>
<feature type="transmembrane region" description="Helical" evidence="12">
    <location>
        <begin position="158"/>
        <end position="183"/>
    </location>
</feature>